<dbReference type="EMBL" id="LR796193">
    <property type="protein sequence ID" value="CAB4126316.1"/>
    <property type="molecule type" value="Genomic_DNA"/>
</dbReference>
<name>A0A6J5KZD7_9CAUD</name>
<gene>
    <name evidence="2" type="ORF">UFOVP70_60</name>
</gene>
<dbReference type="InterPro" id="IPR010781">
    <property type="entry name" value="DUF1376"/>
</dbReference>
<feature type="region of interest" description="Disordered" evidence="1">
    <location>
        <begin position="91"/>
        <end position="131"/>
    </location>
</feature>
<accession>A0A6J5KZD7</accession>
<sequence length="257" mass="29559">MHYYQFNIGDYVSHTRHLSPIEDIAYRRLLDAYYLSERPLNSGIASVARQIGMKDYEQEVGLVLQEFFILEDEGWKSTRADKEIAHFHSKIEQASRAGKASAERRSNGRSTDAQRTFNQPITNNQEPITINQKPVVEKRQAATRLPKDFAFPKEWAEFCIQQRPDLNLQQTFDSFKDYWVAAPKGTKLDWMATWRNWVRSQAAPKTFANKFDVVTTTTPPPPNQDAALKRILEDDKKAVPPSLETLAKMAALRRKTA</sequence>
<evidence type="ECO:0000256" key="1">
    <source>
        <dbReference type="SAM" id="MobiDB-lite"/>
    </source>
</evidence>
<reference evidence="2" key="1">
    <citation type="submission" date="2020-04" db="EMBL/GenBank/DDBJ databases">
        <authorList>
            <person name="Chiriac C."/>
            <person name="Salcher M."/>
            <person name="Ghai R."/>
            <person name="Kavagutti S V."/>
        </authorList>
    </citation>
    <scope>NUCLEOTIDE SEQUENCE</scope>
</reference>
<evidence type="ECO:0000313" key="2">
    <source>
        <dbReference type="EMBL" id="CAB4126316.1"/>
    </source>
</evidence>
<feature type="compositionally biased region" description="Polar residues" evidence="1">
    <location>
        <begin position="108"/>
        <end position="131"/>
    </location>
</feature>
<dbReference type="Pfam" id="PF07120">
    <property type="entry name" value="DUF1376"/>
    <property type="match status" value="1"/>
</dbReference>
<proteinExistence type="predicted"/>
<organism evidence="2">
    <name type="scientific">uncultured Caudovirales phage</name>
    <dbReference type="NCBI Taxonomy" id="2100421"/>
    <lineage>
        <taxon>Viruses</taxon>
        <taxon>Duplodnaviria</taxon>
        <taxon>Heunggongvirae</taxon>
        <taxon>Uroviricota</taxon>
        <taxon>Caudoviricetes</taxon>
        <taxon>Peduoviridae</taxon>
        <taxon>Maltschvirus</taxon>
        <taxon>Maltschvirus maltsch</taxon>
    </lineage>
</organism>
<protein>
    <recommendedName>
        <fullName evidence="3">DUF1376 domain-containing protein</fullName>
    </recommendedName>
</protein>
<evidence type="ECO:0008006" key="3">
    <source>
        <dbReference type="Google" id="ProtNLM"/>
    </source>
</evidence>